<feature type="transmembrane region" description="Helical" evidence="2">
    <location>
        <begin position="63"/>
        <end position="83"/>
    </location>
</feature>
<dbReference type="Pfam" id="PF13360">
    <property type="entry name" value="PQQ_2"/>
    <property type="match status" value="1"/>
</dbReference>
<sequence>MTAGNGAGQGQPGNDASQWRPSPPQAGWQQGPGVFPGQQTAPYAQFPGAPDPAPKKKRSKTPFVIGGLLLAVLLVFGAVFFLVGSKTPGPAGATAAAAAGNGSLRQVWATPAMGKDADNLVGVWMTDTTVVRIGSTGIAGYDLAGGKQLFTVAAPKPGLVPCFASATVTVTGIGSVFYSQDGNFDCDTVAAINAKTGQVIWTKSADGHSPPSTGSTFVSGSVVVAASDNAVVAGFDAASGNEIWHYTATAGNCHPFDTAGKGAIVLVQETCLNSDYTDSGVYVAVDAATGKRLWKVPAPKGNHLRSVISTEPMVIIASSGTTTLEKGGSELDDHSQFLVFDSSGKQTASIPIPADGSQAASSLSNPVPQALVAGGTLYADTINAKGSSSTVTAFSLASGKQLWVYDAMIDGEISVSTWLVGASPDGKLPLAMATGTASGNPSPVSTLDPGSGKPAQVYALPSETDCQDAFLGAAPNGDVVLVSGQGREGPTVAVFSRK</sequence>
<evidence type="ECO:0000313" key="5">
    <source>
        <dbReference type="Proteomes" id="UP000320011"/>
    </source>
</evidence>
<feature type="compositionally biased region" description="Gly residues" evidence="1">
    <location>
        <begin position="1"/>
        <end position="11"/>
    </location>
</feature>
<reference evidence="4 5" key="2">
    <citation type="submission" date="2019-08" db="EMBL/GenBank/DDBJ databases">
        <title>Amycolatopsis acidicola sp. nov., isolated from peat swamp forest soil.</title>
        <authorList>
            <person name="Srisuk N."/>
        </authorList>
    </citation>
    <scope>NUCLEOTIDE SEQUENCE [LARGE SCALE GENOMIC DNA]</scope>
    <source>
        <strain evidence="4 5">TBRC 6029</strain>
    </source>
</reference>
<name>A0A558A3H0_9PSEU</name>
<dbReference type="Gene3D" id="2.40.128.630">
    <property type="match status" value="1"/>
</dbReference>
<keyword evidence="2" id="KW-0812">Transmembrane</keyword>
<dbReference type="PANTHER" id="PTHR34512:SF30">
    <property type="entry name" value="OUTER MEMBRANE PROTEIN ASSEMBLY FACTOR BAMB"/>
    <property type="match status" value="1"/>
</dbReference>
<evidence type="ECO:0000313" key="4">
    <source>
        <dbReference type="EMBL" id="TVT18803.1"/>
    </source>
</evidence>
<dbReference type="EMBL" id="VJWX01000675">
    <property type="protein sequence ID" value="TVT18803.1"/>
    <property type="molecule type" value="Genomic_DNA"/>
</dbReference>
<dbReference type="InterPro" id="IPR002372">
    <property type="entry name" value="PQQ_rpt_dom"/>
</dbReference>
<dbReference type="OrthoDB" id="3634012at2"/>
<dbReference type="InterPro" id="IPR015943">
    <property type="entry name" value="WD40/YVTN_repeat-like_dom_sf"/>
</dbReference>
<gene>
    <name evidence="4" type="ORF">FNH05_35355</name>
</gene>
<proteinExistence type="predicted"/>
<evidence type="ECO:0000256" key="2">
    <source>
        <dbReference type="SAM" id="Phobius"/>
    </source>
</evidence>
<dbReference type="Gene3D" id="2.130.10.10">
    <property type="entry name" value="YVTN repeat-like/Quinoprotein amine dehydrogenase"/>
    <property type="match status" value="1"/>
</dbReference>
<keyword evidence="5" id="KW-1185">Reference proteome</keyword>
<dbReference type="InterPro" id="IPR011047">
    <property type="entry name" value="Quinoprotein_ADH-like_sf"/>
</dbReference>
<organism evidence="4 5">
    <name type="scientific">Amycolatopsis rhizosphaerae</name>
    <dbReference type="NCBI Taxonomy" id="2053003"/>
    <lineage>
        <taxon>Bacteria</taxon>
        <taxon>Bacillati</taxon>
        <taxon>Actinomycetota</taxon>
        <taxon>Actinomycetes</taxon>
        <taxon>Pseudonocardiales</taxon>
        <taxon>Pseudonocardiaceae</taxon>
        <taxon>Amycolatopsis</taxon>
    </lineage>
</organism>
<reference evidence="4 5" key="1">
    <citation type="submission" date="2019-07" db="EMBL/GenBank/DDBJ databases">
        <authorList>
            <person name="Duangmal K."/>
            <person name="Teo W.F.A."/>
        </authorList>
    </citation>
    <scope>NUCLEOTIDE SEQUENCE [LARGE SCALE GENOMIC DNA]</scope>
    <source>
        <strain evidence="4 5">TBRC 6029</strain>
    </source>
</reference>
<accession>A0A558A3H0</accession>
<comment type="caution">
    <text evidence="4">The sequence shown here is derived from an EMBL/GenBank/DDBJ whole genome shotgun (WGS) entry which is preliminary data.</text>
</comment>
<keyword evidence="2" id="KW-0472">Membrane</keyword>
<dbReference type="SUPFAM" id="SSF50998">
    <property type="entry name" value="Quinoprotein alcohol dehydrogenase-like"/>
    <property type="match status" value="1"/>
</dbReference>
<dbReference type="InterPro" id="IPR018391">
    <property type="entry name" value="PQQ_b-propeller_rpt"/>
</dbReference>
<evidence type="ECO:0000256" key="1">
    <source>
        <dbReference type="SAM" id="MobiDB-lite"/>
    </source>
</evidence>
<evidence type="ECO:0000259" key="3">
    <source>
        <dbReference type="Pfam" id="PF13360"/>
    </source>
</evidence>
<feature type="region of interest" description="Disordered" evidence="1">
    <location>
        <begin position="1"/>
        <end position="58"/>
    </location>
</feature>
<feature type="domain" description="Pyrrolo-quinoline quinone repeat" evidence="3">
    <location>
        <begin position="188"/>
        <end position="404"/>
    </location>
</feature>
<dbReference type="PANTHER" id="PTHR34512">
    <property type="entry name" value="CELL SURFACE PROTEIN"/>
    <property type="match status" value="1"/>
</dbReference>
<protein>
    <submittedName>
        <fullName evidence="4">PQQ-binding-like beta-propeller repeat protein</fullName>
    </submittedName>
</protein>
<dbReference type="SMART" id="SM00564">
    <property type="entry name" value="PQQ"/>
    <property type="match status" value="5"/>
</dbReference>
<dbReference type="AlphaFoldDB" id="A0A558A3H0"/>
<dbReference type="Proteomes" id="UP000320011">
    <property type="component" value="Unassembled WGS sequence"/>
</dbReference>
<keyword evidence="2" id="KW-1133">Transmembrane helix</keyword>